<feature type="transmembrane region" description="Helical" evidence="4">
    <location>
        <begin position="368"/>
        <end position="388"/>
    </location>
</feature>
<protein>
    <submittedName>
        <fullName evidence="5">MFS transporter</fullName>
    </submittedName>
</protein>
<evidence type="ECO:0000256" key="1">
    <source>
        <dbReference type="ARBA" id="ARBA00022692"/>
    </source>
</evidence>
<feature type="transmembrane region" description="Helical" evidence="4">
    <location>
        <begin position="214"/>
        <end position="233"/>
    </location>
</feature>
<evidence type="ECO:0000313" key="6">
    <source>
        <dbReference type="Proteomes" id="UP000577346"/>
    </source>
</evidence>
<evidence type="ECO:0000256" key="4">
    <source>
        <dbReference type="SAM" id="Phobius"/>
    </source>
</evidence>
<dbReference type="Gene3D" id="1.20.1250.20">
    <property type="entry name" value="MFS general substrate transporter like domains"/>
    <property type="match status" value="2"/>
</dbReference>
<evidence type="ECO:0000313" key="5">
    <source>
        <dbReference type="EMBL" id="MBA6148723.1"/>
    </source>
</evidence>
<keyword evidence="3 4" id="KW-0472">Membrane</keyword>
<reference evidence="5 6" key="1">
    <citation type="submission" date="2020-07" db="EMBL/GenBank/DDBJ databases">
        <title>Diversity of carbapenemase encoding genes among Pseudomonas putida group clinical isolates in a tertiary Brazilian hospital.</title>
        <authorList>
            <person name="Alberto-Lei F."/>
            <person name="Nodari C.S."/>
            <person name="Streling A.P."/>
            <person name="Paulino J.T."/>
            <person name="Bessa-Neto F.O."/>
            <person name="Cayo R."/>
            <person name="Gales A.C."/>
        </authorList>
    </citation>
    <scope>NUCLEOTIDE SEQUENCE [LARGE SCALE GENOMIC DNA]</scope>
    <source>
        <strain evidence="5 6">11213</strain>
    </source>
</reference>
<dbReference type="Pfam" id="PF07690">
    <property type="entry name" value="MFS_1"/>
    <property type="match status" value="1"/>
</dbReference>
<dbReference type="InterPro" id="IPR036259">
    <property type="entry name" value="MFS_trans_sf"/>
</dbReference>
<dbReference type="Proteomes" id="UP000577346">
    <property type="component" value="Unassembled WGS sequence"/>
</dbReference>
<feature type="transmembrane region" description="Helical" evidence="4">
    <location>
        <begin position="74"/>
        <end position="92"/>
    </location>
</feature>
<evidence type="ECO:0000256" key="2">
    <source>
        <dbReference type="ARBA" id="ARBA00022989"/>
    </source>
</evidence>
<sequence>MNTTLPRRTYLYFTAQSINLTTAVMSVTMAAIVGAALAPDAAWSTVPYGFQFLCLMLATYPVSRLMSRIGRKKAFMLGAIPLAVSGVSGFLAVEHQHFATLVLSHSALGVYIAFANFNRFAATDNLSQALKPKALSLVVAGGVIAAVVGPTLTEWLRDVGGYPLFSLCYAAFIGLALLSLLIAVCLPNDTGLAAATGSAATSASSRSEPLSPSVLVAMAVAALGYGIMNLLMIQASMHMKHMHEDFTDVRLAIQWHVIAMFAPSFFTGAIIQRLGIRTTICAGLALLIGCSALNIWSHSYSMMTAALIALGLGWNLTYVGGGALLAQSLQNSPAAMQMQGKNDLGIAICATIGAFSPALLLSTVGWDGTNAICMALCIGLLIATVGLLQSKACLQTSMEGSRK</sequence>
<dbReference type="GeneID" id="72421851"/>
<feature type="transmembrane region" description="Helical" evidence="4">
    <location>
        <begin position="164"/>
        <end position="186"/>
    </location>
</feature>
<dbReference type="EMBL" id="JACGDA010000029">
    <property type="protein sequence ID" value="MBA6148723.1"/>
    <property type="molecule type" value="Genomic_DNA"/>
</dbReference>
<feature type="transmembrane region" description="Helical" evidence="4">
    <location>
        <begin position="134"/>
        <end position="152"/>
    </location>
</feature>
<name>A0A7W2QZQ7_9PSED</name>
<dbReference type="PANTHER" id="PTHR23534">
    <property type="entry name" value="MFS PERMEASE"/>
    <property type="match status" value="1"/>
</dbReference>
<comment type="caution">
    <text evidence="5">The sequence shown here is derived from an EMBL/GenBank/DDBJ whole genome shotgun (WGS) entry which is preliminary data.</text>
</comment>
<feature type="transmembrane region" description="Helical" evidence="4">
    <location>
        <begin position="98"/>
        <end position="122"/>
    </location>
</feature>
<dbReference type="SUPFAM" id="SSF103473">
    <property type="entry name" value="MFS general substrate transporter"/>
    <property type="match status" value="1"/>
</dbReference>
<accession>A0A7W2QZQ7</accession>
<feature type="transmembrane region" description="Helical" evidence="4">
    <location>
        <begin position="278"/>
        <end position="296"/>
    </location>
</feature>
<dbReference type="InterPro" id="IPR011701">
    <property type="entry name" value="MFS"/>
</dbReference>
<dbReference type="GO" id="GO:0022857">
    <property type="term" value="F:transmembrane transporter activity"/>
    <property type="evidence" value="ECO:0007669"/>
    <property type="project" value="InterPro"/>
</dbReference>
<feature type="transmembrane region" description="Helical" evidence="4">
    <location>
        <begin position="302"/>
        <end position="324"/>
    </location>
</feature>
<organism evidence="5 6">
    <name type="scientific">Pseudomonas juntendi</name>
    <dbReference type="NCBI Taxonomy" id="2666183"/>
    <lineage>
        <taxon>Bacteria</taxon>
        <taxon>Pseudomonadati</taxon>
        <taxon>Pseudomonadota</taxon>
        <taxon>Gammaproteobacteria</taxon>
        <taxon>Pseudomonadales</taxon>
        <taxon>Pseudomonadaceae</taxon>
        <taxon>Pseudomonas</taxon>
    </lineage>
</organism>
<keyword evidence="2 4" id="KW-1133">Transmembrane helix</keyword>
<feature type="transmembrane region" description="Helical" evidence="4">
    <location>
        <begin position="41"/>
        <end position="62"/>
    </location>
</feature>
<feature type="transmembrane region" description="Helical" evidence="4">
    <location>
        <begin position="344"/>
        <end position="362"/>
    </location>
</feature>
<dbReference type="AlphaFoldDB" id="A0A7W2QZQ7"/>
<feature type="transmembrane region" description="Helical" evidence="4">
    <location>
        <begin position="253"/>
        <end position="271"/>
    </location>
</feature>
<feature type="transmembrane region" description="Helical" evidence="4">
    <location>
        <begin position="12"/>
        <end position="35"/>
    </location>
</feature>
<dbReference type="RefSeq" id="WP_054904067.1">
    <property type="nucleotide sequence ID" value="NZ_CP079903.1"/>
</dbReference>
<dbReference type="PANTHER" id="PTHR23534:SF1">
    <property type="entry name" value="MAJOR FACILITATOR SUPERFAMILY PROTEIN"/>
    <property type="match status" value="1"/>
</dbReference>
<evidence type="ECO:0000256" key="3">
    <source>
        <dbReference type="ARBA" id="ARBA00023136"/>
    </source>
</evidence>
<gene>
    <name evidence="5" type="ORF">H4C15_14615</name>
</gene>
<keyword evidence="1 4" id="KW-0812">Transmembrane</keyword>
<proteinExistence type="predicted"/>